<feature type="domain" description="ATP-dependent DNA ligase family profile" evidence="3">
    <location>
        <begin position="76"/>
        <end position="138"/>
    </location>
</feature>
<keyword evidence="5" id="KW-1185">Reference proteome</keyword>
<dbReference type="GO" id="GO:0006310">
    <property type="term" value="P:DNA recombination"/>
    <property type="evidence" value="ECO:0007669"/>
    <property type="project" value="InterPro"/>
</dbReference>
<accession>A0AAD3DX11</accession>
<protein>
    <recommendedName>
        <fullName evidence="3">ATP-dependent DNA ligase family profile domain-containing protein</fullName>
    </recommendedName>
</protein>
<dbReference type="InterPro" id="IPR012310">
    <property type="entry name" value="DNA_ligase_ATP-dep_cent"/>
</dbReference>
<name>A0AAD3DX11_9CHLO</name>
<dbReference type="Gene3D" id="3.30.1490.70">
    <property type="match status" value="1"/>
</dbReference>
<evidence type="ECO:0000256" key="1">
    <source>
        <dbReference type="SAM" id="MobiDB-lite"/>
    </source>
</evidence>
<keyword evidence="2" id="KW-0732">Signal</keyword>
<dbReference type="EMBL" id="BMAR01000032">
    <property type="protein sequence ID" value="GFR49649.1"/>
    <property type="molecule type" value="Genomic_DNA"/>
</dbReference>
<dbReference type="InterPro" id="IPR016059">
    <property type="entry name" value="DNA_ligase_ATP-dep_CS"/>
</dbReference>
<evidence type="ECO:0000313" key="4">
    <source>
        <dbReference type="EMBL" id="GFR49649.1"/>
    </source>
</evidence>
<sequence length="173" mass="18565">VGVWEGRVGFSWWRFTPALTLLPLTSDLPVASSPTTVVTSPCSTVTHGKASSYSQSVSLSLPPLISPHLFPPLQEEGAVLKALRSPYQPGSRNGSWLKLKPDYLGGAGEWDAVVLGQLYDHTKSHTSVGGVYLLGLPLHPPPSPTPADTRQQQQQQQSDPTSTTTTTYVTFAV</sequence>
<comment type="caution">
    <text evidence="4">The sequence shown here is derived from an EMBL/GenBank/DDBJ whole genome shotgun (WGS) entry which is preliminary data.</text>
</comment>
<dbReference type="GO" id="GO:0006303">
    <property type="term" value="P:double-strand break repair via nonhomologous end joining"/>
    <property type="evidence" value="ECO:0007669"/>
    <property type="project" value="TreeGrafter"/>
</dbReference>
<dbReference type="GO" id="GO:0005524">
    <property type="term" value="F:ATP binding"/>
    <property type="evidence" value="ECO:0007669"/>
    <property type="project" value="InterPro"/>
</dbReference>
<dbReference type="GO" id="GO:0003677">
    <property type="term" value="F:DNA binding"/>
    <property type="evidence" value="ECO:0007669"/>
    <property type="project" value="InterPro"/>
</dbReference>
<dbReference type="InterPro" id="IPR029710">
    <property type="entry name" value="LIG4"/>
</dbReference>
<organism evidence="4 5">
    <name type="scientific">Astrephomene gubernaculifera</name>
    <dbReference type="NCBI Taxonomy" id="47775"/>
    <lineage>
        <taxon>Eukaryota</taxon>
        <taxon>Viridiplantae</taxon>
        <taxon>Chlorophyta</taxon>
        <taxon>core chlorophytes</taxon>
        <taxon>Chlorophyceae</taxon>
        <taxon>CS clade</taxon>
        <taxon>Chlamydomonadales</taxon>
        <taxon>Astrephomenaceae</taxon>
        <taxon>Astrephomene</taxon>
    </lineage>
</organism>
<dbReference type="PANTHER" id="PTHR45997:SF1">
    <property type="entry name" value="DNA LIGASE 4"/>
    <property type="match status" value="1"/>
</dbReference>
<dbReference type="SUPFAM" id="SSF56091">
    <property type="entry name" value="DNA ligase/mRNA capping enzyme, catalytic domain"/>
    <property type="match status" value="1"/>
</dbReference>
<evidence type="ECO:0000256" key="2">
    <source>
        <dbReference type="SAM" id="SignalP"/>
    </source>
</evidence>
<proteinExistence type="predicted"/>
<feature type="signal peptide" evidence="2">
    <location>
        <begin position="1"/>
        <end position="20"/>
    </location>
</feature>
<dbReference type="PROSITE" id="PS00333">
    <property type="entry name" value="DNA_LIGASE_A2"/>
    <property type="match status" value="1"/>
</dbReference>
<evidence type="ECO:0000259" key="3">
    <source>
        <dbReference type="PROSITE" id="PS50160"/>
    </source>
</evidence>
<feature type="region of interest" description="Disordered" evidence="1">
    <location>
        <begin position="135"/>
        <end position="166"/>
    </location>
</feature>
<gene>
    <name evidence="4" type="ORF">Agub_g11788</name>
</gene>
<dbReference type="GO" id="GO:0003910">
    <property type="term" value="F:DNA ligase (ATP) activity"/>
    <property type="evidence" value="ECO:0007669"/>
    <property type="project" value="InterPro"/>
</dbReference>
<evidence type="ECO:0000313" key="5">
    <source>
        <dbReference type="Proteomes" id="UP001054857"/>
    </source>
</evidence>
<dbReference type="GO" id="GO:0006297">
    <property type="term" value="P:nucleotide-excision repair, DNA gap filling"/>
    <property type="evidence" value="ECO:0007669"/>
    <property type="project" value="TreeGrafter"/>
</dbReference>
<dbReference type="Proteomes" id="UP001054857">
    <property type="component" value="Unassembled WGS sequence"/>
</dbReference>
<dbReference type="PANTHER" id="PTHR45997">
    <property type="entry name" value="DNA LIGASE 4"/>
    <property type="match status" value="1"/>
</dbReference>
<feature type="chain" id="PRO_5041997030" description="ATP-dependent DNA ligase family profile domain-containing protein" evidence="2">
    <location>
        <begin position="21"/>
        <end position="173"/>
    </location>
</feature>
<feature type="non-terminal residue" evidence="4">
    <location>
        <position position="1"/>
    </location>
</feature>
<reference evidence="4 5" key="1">
    <citation type="journal article" date="2021" name="Sci. Rep.">
        <title>Genome sequencing of the multicellular alga Astrephomene provides insights into convergent evolution of germ-soma differentiation.</title>
        <authorList>
            <person name="Yamashita S."/>
            <person name="Yamamoto K."/>
            <person name="Matsuzaki R."/>
            <person name="Suzuki S."/>
            <person name="Yamaguchi H."/>
            <person name="Hirooka S."/>
            <person name="Minakuchi Y."/>
            <person name="Miyagishima S."/>
            <person name="Kawachi M."/>
            <person name="Toyoda A."/>
            <person name="Nozaki H."/>
        </authorList>
    </citation>
    <scope>NUCLEOTIDE SEQUENCE [LARGE SCALE GENOMIC DNA]</scope>
    <source>
        <strain evidence="4 5">NIES-4017</strain>
    </source>
</reference>
<dbReference type="PROSITE" id="PS50160">
    <property type="entry name" value="DNA_LIGASE_A3"/>
    <property type="match status" value="1"/>
</dbReference>
<dbReference type="GO" id="GO:0032807">
    <property type="term" value="C:DNA ligase IV complex"/>
    <property type="evidence" value="ECO:0007669"/>
    <property type="project" value="TreeGrafter"/>
</dbReference>
<feature type="compositionally biased region" description="Low complexity" evidence="1">
    <location>
        <begin position="146"/>
        <end position="166"/>
    </location>
</feature>
<dbReference type="AlphaFoldDB" id="A0AAD3DX11"/>